<gene>
    <name evidence="2" type="ORF">C1J01_18965</name>
</gene>
<feature type="transmembrane region" description="Helical" evidence="1">
    <location>
        <begin position="25"/>
        <end position="42"/>
    </location>
</feature>
<feature type="transmembrane region" description="Helical" evidence="1">
    <location>
        <begin position="109"/>
        <end position="129"/>
    </location>
</feature>
<accession>A0A2W2FPX7</accession>
<comment type="caution">
    <text evidence="2">The sequence shown here is derived from an EMBL/GenBank/DDBJ whole genome shotgun (WGS) entry which is preliminary data.</text>
</comment>
<keyword evidence="3" id="KW-1185">Reference proteome</keyword>
<dbReference type="EMBL" id="POUD01000072">
    <property type="protein sequence ID" value="PZG17124.1"/>
    <property type="molecule type" value="Genomic_DNA"/>
</dbReference>
<evidence type="ECO:0000313" key="3">
    <source>
        <dbReference type="Proteomes" id="UP000249304"/>
    </source>
</evidence>
<evidence type="ECO:0000256" key="1">
    <source>
        <dbReference type="SAM" id="Phobius"/>
    </source>
</evidence>
<dbReference type="RefSeq" id="WP_111180316.1">
    <property type="nucleotide sequence ID" value="NZ_POUD01000072.1"/>
</dbReference>
<reference evidence="2 3" key="1">
    <citation type="submission" date="2018-01" db="EMBL/GenBank/DDBJ databases">
        <title>Draft genome sequence of Nonomuraea sp. KC333.</title>
        <authorList>
            <person name="Sahin N."/>
            <person name="Saygin H."/>
            <person name="Ay H."/>
        </authorList>
    </citation>
    <scope>NUCLEOTIDE SEQUENCE [LARGE SCALE GENOMIC DNA]</scope>
    <source>
        <strain evidence="2 3">KC333</strain>
    </source>
</reference>
<dbReference type="Proteomes" id="UP000249304">
    <property type="component" value="Unassembled WGS sequence"/>
</dbReference>
<feature type="transmembrane region" description="Helical" evidence="1">
    <location>
        <begin position="165"/>
        <end position="182"/>
    </location>
</feature>
<feature type="transmembrane region" description="Helical" evidence="1">
    <location>
        <begin position="48"/>
        <end position="65"/>
    </location>
</feature>
<feature type="transmembrane region" description="Helical" evidence="1">
    <location>
        <begin position="85"/>
        <end position="103"/>
    </location>
</feature>
<keyword evidence="1" id="KW-1133">Transmembrane helix</keyword>
<keyword evidence="1" id="KW-0472">Membrane</keyword>
<organism evidence="2 3">
    <name type="scientific">Nonomuraea aridisoli</name>
    <dbReference type="NCBI Taxonomy" id="2070368"/>
    <lineage>
        <taxon>Bacteria</taxon>
        <taxon>Bacillati</taxon>
        <taxon>Actinomycetota</taxon>
        <taxon>Actinomycetes</taxon>
        <taxon>Streptosporangiales</taxon>
        <taxon>Streptosporangiaceae</taxon>
        <taxon>Nonomuraea</taxon>
    </lineage>
</organism>
<name>A0A2W2FPX7_9ACTN</name>
<dbReference type="AlphaFoldDB" id="A0A2W2FPX7"/>
<sequence>MVNAYELDRLDRIHRSTAEHAHRRGLYLVAYGVLLGFLAFDGVRENHVVPVLLFAVLLAAVSGYYRKTFGTVVPRRDGARFRAFWLIPVLLSGVLVVIIAANVTGTPGYLTGGLIFAVFLASIGGPPWSGRRHYPVSAMVLMALTLAPLGVLTPSGEHPFASADTRWQLLVVGALLVVNGLLDHRALVRSLPRPAREEE</sequence>
<evidence type="ECO:0000313" key="2">
    <source>
        <dbReference type="EMBL" id="PZG17124.1"/>
    </source>
</evidence>
<dbReference type="OrthoDB" id="3428757at2"/>
<keyword evidence="1" id="KW-0812">Transmembrane</keyword>
<protein>
    <submittedName>
        <fullName evidence="2">Uncharacterized protein</fullName>
    </submittedName>
</protein>
<feature type="transmembrane region" description="Helical" evidence="1">
    <location>
        <begin position="136"/>
        <end position="153"/>
    </location>
</feature>
<proteinExistence type="predicted"/>